<dbReference type="AlphaFoldDB" id="A0A109UZZ8"/>
<dbReference type="Pfam" id="PF08389">
    <property type="entry name" value="Xpo1"/>
    <property type="match status" value="1"/>
</dbReference>
<keyword evidence="4 9" id="KW-0813">Transport</keyword>
<dbReference type="SUPFAM" id="SSF48371">
    <property type="entry name" value="ARM repeat"/>
    <property type="match status" value="1"/>
</dbReference>
<dbReference type="PANTHER" id="PTHR15952">
    <property type="entry name" value="EXPORTIN-T/LOS1"/>
    <property type="match status" value="1"/>
</dbReference>
<evidence type="ECO:0000256" key="6">
    <source>
        <dbReference type="ARBA" id="ARBA00022555"/>
    </source>
</evidence>
<dbReference type="Gene3D" id="1.25.10.10">
    <property type="entry name" value="Leucine-rich Repeat Variant"/>
    <property type="match status" value="1"/>
</dbReference>
<organism evidence="12 13">
    <name type="scientific">Eremothecium sinecaudum</name>
    <dbReference type="NCBI Taxonomy" id="45286"/>
    <lineage>
        <taxon>Eukaryota</taxon>
        <taxon>Fungi</taxon>
        <taxon>Dikarya</taxon>
        <taxon>Ascomycota</taxon>
        <taxon>Saccharomycotina</taxon>
        <taxon>Saccharomycetes</taxon>
        <taxon>Saccharomycetales</taxon>
        <taxon>Saccharomycetaceae</taxon>
        <taxon>Eremothecium</taxon>
    </lineage>
</organism>
<evidence type="ECO:0000259" key="11">
    <source>
        <dbReference type="Pfam" id="PF19282"/>
    </source>
</evidence>
<evidence type="ECO:0000256" key="9">
    <source>
        <dbReference type="RuleBase" id="RU366037"/>
    </source>
</evidence>
<comment type="similarity">
    <text evidence="2 9">Belongs to the exportin family.</text>
</comment>
<dbReference type="InterPro" id="IPR040017">
    <property type="entry name" value="XPOT"/>
</dbReference>
<reference evidence="12 13" key="1">
    <citation type="submission" date="2016-01" db="EMBL/GenBank/DDBJ databases">
        <title>Genome sequence of the yeast Holleya sinecauda.</title>
        <authorList>
            <person name="Dietrich F.S."/>
        </authorList>
    </citation>
    <scope>NUCLEOTIDE SEQUENCE [LARGE SCALE GENOMIC DNA]</scope>
    <source>
        <strain evidence="12 13">ATCC 58844</strain>
    </source>
</reference>
<evidence type="ECO:0000256" key="4">
    <source>
        <dbReference type="ARBA" id="ARBA00022448"/>
    </source>
</evidence>
<dbReference type="InterPro" id="IPR013598">
    <property type="entry name" value="Exportin-1/Importin-b-like"/>
</dbReference>
<comment type="function">
    <text evidence="9">tRNA nucleus export receptor which facilitates tRNA translocation across the nuclear pore complex.</text>
</comment>
<evidence type="ECO:0000313" key="13">
    <source>
        <dbReference type="Proteomes" id="UP000243052"/>
    </source>
</evidence>
<dbReference type="GO" id="GO:0031267">
    <property type="term" value="F:small GTPase binding"/>
    <property type="evidence" value="ECO:0007669"/>
    <property type="project" value="InterPro"/>
</dbReference>
<keyword evidence="6 9" id="KW-0820">tRNA-binding</keyword>
<dbReference type="GO" id="GO:0000049">
    <property type="term" value="F:tRNA binding"/>
    <property type="evidence" value="ECO:0007669"/>
    <property type="project" value="UniProtKB-UniRule"/>
</dbReference>
<evidence type="ECO:0000256" key="5">
    <source>
        <dbReference type="ARBA" id="ARBA00022490"/>
    </source>
</evidence>
<accession>A0A109UZZ8</accession>
<comment type="subcellular location">
    <subcellularLocation>
        <location evidence="1 9">Cytoplasm</location>
    </subcellularLocation>
    <subcellularLocation>
        <location evidence="9">Nucleus</location>
    </subcellularLocation>
    <text evidence="9">Shuttles between the nucleus and the cytoplasm.</text>
</comment>
<evidence type="ECO:0000256" key="8">
    <source>
        <dbReference type="ARBA" id="ARBA00023242"/>
    </source>
</evidence>
<dbReference type="GO" id="GO:0005643">
    <property type="term" value="C:nuclear pore"/>
    <property type="evidence" value="ECO:0007669"/>
    <property type="project" value="TreeGrafter"/>
</dbReference>
<dbReference type="Proteomes" id="UP000243052">
    <property type="component" value="Chromosome vi"/>
</dbReference>
<gene>
    <name evidence="12" type="ORF">AW171_hschr63532</name>
</gene>
<keyword evidence="5 9" id="KW-0963">Cytoplasm</keyword>
<dbReference type="RefSeq" id="XP_017988569.1">
    <property type="nucleotide sequence ID" value="XM_018133305.1"/>
</dbReference>
<dbReference type="InterPro" id="IPR016024">
    <property type="entry name" value="ARM-type_fold"/>
</dbReference>
<evidence type="ECO:0000256" key="2">
    <source>
        <dbReference type="ARBA" id="ARBA00009466"/>
    </source>
</evidence>
<dbReference type="InterPro" id="IPR045546">
    <property type="entry name" value="Exportin-T_C"/>
</dbReference>
<dbReference type="InterPro" id="IPR011989">
    <property type="entry name" value="ARM-like"/>
</dbReference>
<name>A0A109UZZ8_9SACH</name>
<proteinExistence type="inferred from homology"/>
<dbReference type="OrthoDB" id="26399at2759"/>
<dbReference type="STRING" id="45286.A0A109UZZ8"/>
<evidence type="ECO:0000259" key="10">
    <source>
        <dbReference type="Pfam" id="PF08389"/>
    </source>
</evidence>
<evidence type="ECO:0000256" key="3">
    <source>
        <dbReference type="ARBA" id="ARBA00018928"/>
    </source>
</evidence>
<feature type="domain" description="Exportin-1/Importin-beta-like" evidence="10">
    <location>
        <begin position="98"/>
        <end position="264"/>
    </location>
</feature>
<keyword evidence="7 9" id="KW-0694">RNA-binding</keyword>
<dbReference type="PANTHER" id="PTHR15952:SF11">
    <property type="entry name" value="EXPORTIN-T"/>
    <property type="match status" value="1"/>
</dbReference>
<dbReference type="GO" id="GO:0016363">
    <property type="term" value="C:nuclear matrix"/>
    <property type="evidence" value="ECO:0007669"/>
    <property type="project" value="TreeGrafter"/>
</dbReference>
<feature type="domain" description="Exportin-T C-terminal" evidence="11">
    <location>
        <begin position="337"/>
        <end position="1046"/>
    </location>
</feature>
<keyword evidence="13" id="KW-1185">Reference proteome</keyword>
<protein>
    <recommendedName>
        <fullName evidence="3 9">Exportin-T</fullName>
    </recommendedName>
    <alternativeName>
        <fullName evidence="9">Exportin(tRNA)</fullName>
    </alternativeName>
    <alternativeName>
        <fullName evidence="9">tRNA exportin</fullName>
    </alternativeName>
</protein>
<evidence type="ECO:0000256" key="1">
    <source>
        <dbReference type="ARBA" id="ARBA00004496"/>
    </source>
</evidence>
<keyword evidence="8 9" id="KW-0539">Nucleus</keyword>
<dbReference type="Pfam" id="PF19282">
    <property type="entry name" value="Exportin-T"/>
    <property type="match status" value="1"/>
</dbReference>
<dbReference type="GO" id="GO:0005737">
    <property type="term" value="C:cytoplasm"/>
    <property type="evidence" value="ECO:0007669"/>
    <property type="project" value="UniProtKB-SubCell"/>
</dbReference>
<dbReference type="GO" id="GO:0071528">
    <property type="term" value="P:tRNA re-export from nucleus"/>
    <property type="evidence" value="ECO:0007669"/>
    <property type="project" value="UniProtKB-UniRule"/>
</dbReference>
<dbReference type="GeneID" id="28724867"/>
<dbReference type="EMBL" id="CP014246">
    <property type="protein sequence ID" value="AMD21573.1"/>
    <property type="molecule type" value="Genomic_DNA"/>
</dbReference>
<evidence type="ECO:0000313" key="12">
    <source>
        <dbReference type="EMBL" id="AMD21573.1"/>
    </source>
</evidence>
<sequence length="1048" mass="118086">MSQQLQQAVEIANSSTADGELKKQALHYVEQMKSSSNAAELFVAYLKEPGISDIGRFVALQVLCELAMDSSRRERLIYLKDTVFSILRENVSGGGNEPEYVRNKIAELVSRLFYTMYGEINGNLWSSFFSDIMQLTQVIGFRDGVMREYNAVGMDYFLRICASINSEIGDQTFVRSKESQQKNNSLKDTMRVQDVGALATVWLHGLQSIQQDVGKQDLANLIMQCIGSYISWIDINLVVNSNYIATIYDFLNYEKTKKTCAQCLCEIISKKMKPRDKLQLLGMLSLTDKVAELGDVDVDVYEQFSKLAATVGLELSMILEQCHEDSPPLEAGSTANSADQQIISEVAPLVLKFMNHEYDSVTQQTFPFISHYLAILKKLFAVGGKPGSTVAMNSKKLPFDQAHHDFLSNCISVCMKKMAIDETCAKDDTDDIEEFVETVRSKLKVFQDSIAVINPSIYLDHISKHIESLLLSQDWRSLELALYQMHNLAESIRNNYFGLNKTAIAQSHPSQLMTKFMNTILNTNSIFQSNNPLIEISFFELVVRHYNFISNAGINEVTILNIFCAPFGMFNEVERVRLRSWYLFSRLVKVTKPKLDDDVLAQLLSKLSPLLAIKTVEGTNGDPDVDTVFDNQLYIFEGVGILIGAKASEQYDILDSVLTPLFSDLESCISVPVKTPVVVLQAHHILMAIGTITRGVHAGLVPENQLNNIQTTTALVHKSLIEKFSNIAEVILVTFSYFNKHENIRDAARFSFARLTPILKNNIIPFSSRLISIFLESDLKTIEMNDFLGFLGQMVHNFHEDDNCYQLFNNLFTPMIKKVFALASQLEEEGLITASESPNKPGNGKNVVVTDSFRDRVQLKKAYYSFLQSFVTNNVTSLLLTTTNRNILPIILTDLLTYSSSEIHETSTTKLALNVLVNFVKFFGTGRCSDPNDRNANTFDPIEGLNEFFIAKAIPLVFEVPFKSEYEFNIEDGSCRVVATDLSRLLKALCDINGDVSNNACLKYLTDAYFLEIQFPQQMAVEFVHALATSDEKQFEKYFINFIRCMKS</sequence>
<evidence type="ECO:0000256" key="7">
    <source>
        <dbReference type="ARBA" id="ARBA00022884"/>
    </source>
</evidence>